<feature type="compositionally biased region" description="Low complexity" evidence="1">
    <location>
        <begin position="474"/>
        <end position="486"/>
    </location>
</feature>
<name>A0A1M5K437_9FLAO</name>
<feature type="compositionally biased region" description="Pro residues" evidence="1">
    <location>
        <begin position="148"/>
        <end position="157"/>
    </location>
</feature>
<organism evidence="2 3">
    <name type="scientific">Flavobacterium segetis</name>
    <dbReference type="NCBI Taxonomy" id="271157"/>
    <lineage>
        <taxon>Bacteria</taxon>
        <taxon>Pseudomonadati</taxon>
        <taxon>Bacteroidota</taxon>
        <taxon>Flavobacteriia</taxon>
        <taxon>Flavobacteriales</taxon>
        <taxon>Flavobacteriaceae</taxon>
        <taxon>Flavobacterium</taxon>
    </lineage>
</organism>
<dbReference type="EMBL" id="FQWE01000019">
    <property type="protein sequence ID" value="SHG47239.1"/>
    <property type="molecule type" value="Genomic_DNA"/>
</dbReference>
<keyword evidence="3" id="KW-1185">Reference proteome</keyword>
<reference evidence="3" key="1">
    <citation type="submission" date="2016-11" db="EMBL/GenBank/DDBJ databases">
        <authorList>
            <person name="Varghese N."/>
            <person name="Submissions S."/>
        </authorList>
    </citation>
    <scope>NUCLEOTIDE SEQUENCE [LARGE SCALE GENOMIC DNA]</scope>
    <source>
        <strain evidence="3">DSM 19741</strain>
    </source>
</reference>
<gene>
    <name evidence="2" type="ORF">SAMN05444396_1195</name>
</gene>
<dbReference type="AlphaFoldDB" id="A0A1M5K437"/>
<accession>A0A1M5K437</accession>
<evidence type="ECO:0000256" key="1">
    <source>
        <dbReference type="SAM" id="MobiDB-lite"/>
    </source>
</evidence>
<dbReference type="RefSeq" id="WP_200778676.1">
    <property type="nucleotide sequence ID" value="NZ_FQWE01000019.1"/>
</dbReference>
<feature type="region of interest" description="Disordered" evidence="1">
    <location>
        <begin position="455"/>
        <end position="486"/>
    </location>
</feature>
<evidence type="ECO:0000313" key="2">
    <source>
        <dbReference type="EMBL" id="SHG47239.1"/>
    </source>
</evidence>
<sequence>MDYTSYTIPIINSIQNITSFQNIVIETDDVREAAYLITYYPNNNYQKAKNAQNIYENQSIYYIANSEIECLYYKRKINKIPNNGLIQKTVSSTNPLIEESLVNCVVTFYPGHNCTAGGDHALGQSCSGTGGQRAEGPVVYVSCTNTPEAPPTSPNDPPAGNGIGPDDSSYGSGGGMILLPIDPLADYPKKWICMNPPSCTELIPYTPILTIPMDDPYNFYTGILSYNQITTLLSFEYSDVKNAIDAFLLENQNENASYNTDVTDMVRQTIYAFMNGIEVDSGVSDFTDNQPVKIYMGTVSDFKSLLDNSPRGVGKFKGSAAGNYLKSLGETKFNFKQMRPLPTQTGFFNTKKSRYIYTKKGGWIDMAHFMFNAGKAYQYKINNVTNPIGEAIQDGYKQEASDGIVARHSAYSYEDLPSDKFGAEFAVNFFDINSSLTFSEQLANYLNNILDASSPNDAPNFNDTPDLDSKDTRPITNTTTTPIYTK</sequence>
<evidence type="ECO:0000313" key="3">
    <source>
        <dbReference type="Proteomes" id="UP000184036"/>
    </source>
</evidence>
<dbReference type="Proteomes" id="UP000184036">
    <property type="component" value="Unassembled WGS sequence"/>
</dbReference>
<protein>
    <submittedName>
        <fullName evidence="2">Uncharacterized protein</fullName>
    </submittedName>
</protein>
<dbReference type="STRING" id="271157.SAMN05444396_1195"/>
<proteinExistence type="predicted"/>
<feature type="region of interest" description="Disordered" evidence="1">
    <location>
        <begin position="145"/>
        <end position="167"/>
    </location>
</feature>